<evidence type="ECO:0000313" key="2">
    <source>
        <dbReference type="Proteomes" id="UP000401717"/>
    </source>
</evidence>
<reference evidence="1 2" key="1">
    <citation type="submission" date="2019-06" db="EMBL/GenBank/DDBJ databases">
        <authorList>
            <person name="Rodrigo-Torres L."/>
            <person name="Arahal R. D."/>
            <person name="Lucena T."/>
        </authorList>
    </citation>
    <scope>NUCLEOTIDE SEQUENCE [LARGE SCALE GENOMIC DNA]</scope>
    <source>
        <strain evidence="1 2">SW08-7</strain>
    </source>
</reference>
<gene>
    <name evidence="1" type="ORF">MTDSW087_02861</name>
</gene>
<dbReference type="Proteomes" id="UP000401717">
    <property type="component" value="Unassembled WGS sequence"/>
</dbReference>
<accession>A0A564FYU6</accession>
<proteinExistence type="predicted"/>
<organism evidence="1 2">
    <name type="scientific">Methylobacterium dankookense</name>
    <dbReference type="NCBI Taxonomy" id="560405"/>
    <lineage>
        <taxon>Bacteria</taxon>
        <taxon>Pseudomonadati</taxon>
        <taxon>Pseudomonadota</taxon>
        <taxon>Alphaproteobacteria</taxon>
        <taxon>Hyphomicrobiales</taxon>
        <taxon>Methylobacteriaceae</taxon>
        <taxon>Methylobacterium</taxon>
    </lineage>
</organism>
<dbReference type="Gene3D" id="3.40.50.150">
    <property type="entry name" value="Vaccinia Virus protein VP39"/>
    <property type="match status" value="1"/>
</dbReference>
<sequence>MDRAAGGEVRLPLRLAGELGLRVADARPHRGGCERHEVVVVADDPGVRLAHGHVVVFGLGMGWSAAASALRPEVESVTVVEFGPAVIALHEALGIFAQLPPEARAKIRIVRGDAHAWMPDGPVDLLMPDIWLPLVSDGRVAEVRRMQAKVRAGAVYFWGQEMEIARHAALAGRDLDDDGIRATIADVDLLLIGPDMPGYAEKVRLAAQRPMRGRWLAGASRAPK</sequence>
<protein>
    <recommendedName>
        <fullName evidence="3">Spermidine synthase</fullName>
    </recommendedName>
</protein>
<name>A0A564FYU6_9HYPH</name>
<dbReference type="AlphaFoldDB" id="A0A564FYU6"/>
<evidence type="ECO:0008006" key="3">
    <source>
        <dbReference type="Google" id="ProtNLM"/>
    </source>
</evidence>
<dbReference type="InterPro" id="IPR029063">
    <property type="entry name" value="SAM-dependent_MTases_sf"/>
</dbReference>
<dbReference type="EMBL" id="CABFVH010000017">
    <property type="protein sequence ID" value="VUF13162.1"/>
    <property type="molecule type" value="Genomic_DNA"/>
</dbReference>
<evidence type="ECO:0000313" key="1">
    <source>
        <dbReference type="EMBL" id="VUF13162.1"/>
    </source>
</evidence>
<dbReference type="SUPFAM" id="SSF53335">
    <property type="entry name" value="S-adenosyl-L-methionine-dependent methyltransferases"/>
    <property type="match status" value="1"/>
</dbReference>